<reference evidence="3" key="1">
    <citation type="journal article" date="2023" name="Mol. Phylogenet. Evol.">
        <title>Genome-scale phylogeny and comparative genomics of the fungal order Sordariales.</title>
        <authorList>
            <person name="Hensen N."/>
            <person name="Bonometti L."/>
            <person name="Westerberg I."/>
            <person name="Brannstrom I.O."/>
            <person name="Guillou S."/>
            <person name="Cros-Aarteil S."/>
            <person name="Calhoun S."/>
            <person name="Haridas S."/>
            <person name="Kuo A."/>
            <person name="Mondo S."/>
            <person name="Pangilinan J."/>
            <person name="Riley R."/>
            <person name="LaButti K."/>
            <person name="Andreopoulos B."/>
            <person name="Lipzen A."/>
            <person name="Chen C."/>
            <person name="Yan M."/>
            <person name="Daum C."/>
            <person name="Ng V."/>
            <person name="Clum A."/>
            <person name="Steindorff A."/>
            <person name="Ohm R.A."/>
            <person name="Martin F."/>
            <person name="Silar P."/>
            <person name="Natvig D.O."/>
            <person name="Lalanne C."/>
            <person name="Gautier V."/>
            <person name="Ament-Velasquez S.L."/>
            <person name="Kruys A."/>
            <person name="Hutchinson M.I."/>
            <person name="Powell A.J."/>
            <person name="Barry K."/>
            <person name="Miller A.N."/>
            <person name="Grigoriev I.V."/>
            <person name="Debuchy R."/>
            <person name="Gladieux P."/>
            <person name="Hiltunen Thoren M."/>
            <person name="Johannesson H."/>
        </authorList>
    </citation>
    <scope>NUCLEOTIDE SEQUENCE</scope>
    <source>
        <strain evidence="3">CBS 359.72</strain>
    </source>
</reference>
<sequence>MRLSSPAVWSFVTSLVCLYVVAEPAGVLEIDLVFPRNKTYEPTPYMPVVFGFHNGELVRRLRPDIVISILNKADPNNSEDYIERLVTVNWTSNEPNFVEIIDKHTTRLSSFVMKKGRKPVDLVAIIANNETCTDTLGIALNVTDATVYISPSNWSATVLASDPELETCVLVATSTPTPTTNPCLIKIDSLAAAAISASAKDKQCILDRTPDCPDQ</sequence>
<evidence type="ECO:0000259" key="2">
    <source>
        <dbReference type="Pfam" id="PF23584"/>
    </source>
</evidence>
<keyword evidence="1" id="KW-0732">Signal</keyword>
<feature type="signal peptide" evidence="1">
    <location>
        <begin position="1"/>
        <end position="22"/>
    </location>
</feature>
<name>A0AAN7CM68_9PEZI</name>
<accession>A0AAN7CM68</accession>
<dbReference type="EMBL" id="MU857797">
    <property type="protein sequence ID" value="KAK4243607.1"/>
    <property type="molecule type" value="Genomic_DNA"/>
</dbReference>
<evidence type="ECO:0000313" key="3">
    <source>
        <dbReference type="EMBL" id="KAK4243607.1"/>
    </source>
</evidence>
<gene>
    <name evidence="3" type="ORF">C7999DRAFT_44611</name>
</gene>
<dbReference type="Pfam" id="PF23584">
    <property type="entry name" value="DUF7136"/>
    <property type="match status" value="2"/>
</dbReference>
<proteinExistence type="predicted"/>
<reference evidence="3" key="2">
    <citation type="submission" date="2023-05" db="EMBL/GenBank/DDBJ databases">
        <authorList>
            <consortium name="Lawrence Berkeley National Laboratory"/>
            <person name="Steindorff A."/>
            <person name="Hensen N."/>
            <person name="Bonometti L."/>
            <person name="Westerberg I."/>
            <person name="Brannstrom I.O."/>
            <person name="Guillou S."/>
            <person name="Cros-Aarteil S."/>
            <person name="Calhoun S."/>
            <person name="Haridas S."/>
            <person name="Kuo A."/>
            <person name="Mondo S."/>
            <person name="Pangilinan J."/>
            <person name="Riley R."/>
            <person name="Labutti K."/>
            <person name="Andreopoulos B."/>
            <person name="Lipzen A."/>
            <person name="Chen C."/>
            <person name="Yanf M."/>
            <person name="Daum C."/>
            <person name="Ng V."/>
            <person name="Clum A."/>
            <person name="Ohm R."/>
            <person name="Martin F."/>
            <person name="Silar P."/>
            <person name="Natvig D."/>
            <person name="Lalanne C."/>
            <person name="Gautier V."/>
            <person name="Ament-Velasquez S.L."/>
            <person name="Kruys A."/>
            <person name="Hutchinson M.I."/>
            <person name="Powell A.J."/>
            <person name="Barry K."/>
            <person name="Miller A.N."/>
            <person name="Grigoriev I.V."/>
            <person name="Debuchy R."/>
            <person name="Gladieux P."/>
            <person name="Thoren M.H."/>
            <person name="Johannesson H."/>
        </authorList>
    </citation>
    <scope>NUCLEOTIDE SEQUENCE</scope>
    <source>
        <strain evidence="3">CBS 359.72</strain>
    </source>
</reference>
<comment type="caution">
    <text evidence="3">The sequence shown here is derived from an EMBL/GenBank/DDBJ whole genome shotgun (WGS) entry which is preliminary data.</text>
</comment>
<feature type="domain" description="DUF7136" evidence="2">
    <location>
        <begin position="25"/>
        <end position="98"/>
    </location>
</feature>
<organism evidence="3 4">
    <name type="scientific">Corynascus novoguineensis</name>
    <dbReference type="NCBI Taxonomy" id="1126955"/>
    <lineage>
        <taxon>Eukaryota</taxon>
        <taxon>Fungi</taxon>
        <taxon>Dikarya</taxon>
        <taxon>Ascomycota</taxon>
        <taxon>Pezizomycotina</taxon>
        <taxon>Sordariomycetes</taxon>
        <taxon>Sordariomycetidae</taxon>
        <taxon>Sordariales</taxon>
        <taxon>Chaetomiaceae</taxon>
        <taxon>Corynascus</taxon>
    </lineage>
</organism>
<evidence type="ECO:0000313" key="4">
    <source>
        <dbReference type="Proteomes" id="UP001303647"/>
    </source>
</evidence>
<dbReference type="Proteomes" id="UP001303647">
    <property type="component" value="Unassembled WGS sequence"/>
</dbReference>
<protein>
    <recommendedName>
        <fullName evidence="2">DUF7136 domain-containing protein</fullName>
    </recommendedName>
</protein>
<dbReference type="InterPro" id="IPR055560">
    <property type="entry name" value="DUF7136"/>
</dbReference>
<dbReference type="AlphaFoldDB" id="A0AAN7CM68"/>
<keyword evidence="4" id="KW-1185">Reference proteome</keyword>
<feature type="chain" id="PRO_5042824570" description="DUF7136 domain-containing protein" evidence="1">
    <location>
        <begin position="23"/>
        <end position="215"/>
    </location>
</feature>
<feature type="domain" description="DUF7136" evidence="2">
    <location>
        <begin position="101"/>
        <end position="208"/>
    </location>
</feature>
<evidence type="ECO:0000256" key="1">
    <source>
        <dbReference type="SAM" id="SignalP"/>
    </source>
</evidence>